<evidence type="ECO:0000256" key="1">
    <source>
        <dbReference type="ARBA" id="ARBA00004613"/>
    </source>
</evidence>
<dbReference type="InterPro" id="IPR037120">
    <property type="entry name" value="Haem_peroxidase_sf_animal"/>
</dbReference>
<comment type="caution">
    <text evidence="5">The sequence shown here is derived from an EMBL/GenBank/DDBJ whole genome shotgun (WGS) entry which is preliminary data.</text>
</comment>
<dbReference type="Gene3D" id="1.10.640.10">
    <property type="entry name" value="Haem peroxidase domain superfamily, animal type"/>
    <property type="match status" value="1"/>
</dbReference>
<organism evidence="5 6">
    <name type="scientific">Sarcoptes scabiei</name>
    <name type="common">Itch mite</name>
    <name type="synonym">Acarus scabiei</name>
    <dbReference type="NCBI Taxonomy" id="52283"/>
    <lineage>
        <taxon>Eukaryota</taxon>
        <taxon>Metazoa</taxon>
        <taxon>Ecdysozoa</taxon>
        <taxon>Arthropoda</taxon>
        <taxon>Chelicerata</taxon>
        <taxon>Arachnida</taxon>
        <taxon>Acari</taxon>
        <taxon>Acariformes</taxon>
        <taxon>Sarcoptiformes</taxon>
        <taxon>Astigmata</taxon>
        <taxon>Psoroptidia</taxon>
        <taxon>Sarcoptoidea</taxon>
        <taxon>Sarcoptidae</taxon>
        <taxon>Sarcoptinae</taxon>
        <taxon>Sarcoptes</taxon>
    </lineage>
</organism>
<dbReference type="PANTHER" id="PTHR11475:SF4">
    <property type="entry name" value="CHORION PEROXIDASE"/>
    <property type="match status" value="1"/>
</dbReference>
<dbReference type="SUPFAM" id="SSF48113">
    <property type="entry name" value="Heme-dependent peroxidases"/>
    <property type="match status" value="1"/>
</dbReference>
<evidence type="ECO:0000256" key="4">
    <source>
        <dbReference type="ARBA" id="ARBA00023180"/>
    </source>
</evidence>
<dbReference type="Pfam" id="PF03098">
    <property type="entry name" value="An_peroxidase"/>
    <property type="match status" value="1"/>
</dbReference>
<dbReference type="PROSITE" id="PS50292">
    <property type="entry name" value="PEROXIDASE_3"/>
    <property type="match status" value="1"/>
</dbReference>
<dbReference type="GO" id="GO:0005576">
    <property type="term" value="C:extracellular region"/>
    <property type="evidence" value="ECO:0007669"/>
    <property type="project" value="UniProtKB-SubCell"/>
</dbReference>
<comment type="subcellular location">
    <subcellularLocation>
        <location evidence="1">Secreted</location>
    </subcellularLocation>
</comment>
<dbReference type="GO" id="GO:0006979">
    <property type="term" value="P:response to oxidative stress"/>
    <property type="evidence" value="ECO:0007669"/>
    <property type="project" value="InterPro"/>
</dbReference>
<reference evidence="5 6" key="1">
    <citation type="journal article" date="2015" name="Parasit. Vectors">
        <title>Draft genome of the scabies mite.</title>
        <authorList>
            <person name="Rider S.D.Jr."/>
            <person name="Morgan M.S."/>
            <person name="Arlian L.G."/>
        </authorList>
    </citation>
    <scope>NUCLEOTIDE SEQUENCE [LARGE SCALE GENOMIC DNA]</scope>
    <source>
        <strain evidence="5">Arlian Lab</strain>
    </source>
</reference>
<evidence type="ECO:0000256" key="3">
    <source>
        <dbReference type="ARBA" id="ARBA00022559"/>
    </source>
</evidence>
<dbReference type="VEuPathDB" id="VectorBase:SSCA010661"/>
<dbReference type="InterPro" id="IPR010255">
    <property type="entry name" value="Haem_peroxidase_sf"/>
</dbReference>
<accession>A0A132A8S2</accession>
<dbReference type="AlphaFoldDB" id="A0A132A8S2"/>
<dbReference type="GO" id="GO:0020037">
    <property type="term" value="F:heme binding"/>
    <property type="evidence" value="ECO:0007669"/>
    <property type="project" value="InterPro"/>
</dbReference>
<keyword evidence="4" id="KW-0325">Glycoprotein</keyword>
<sequence>MHGLNKEAIVYGLPRIDTTKTIINEICPAFLKPVKCEITPYRTLTGMCNNLEYPSWGSARSAMLRYMPPDYADGLSDPRTAKSGQPLPPPRVVSFMIHQDENDYDREVTYLVIAWGQMVDHDLTFASMPKGQWKRFDLIIPFFFVPTVRTSFENDFKSNSHFAFFF</sequence>
<keyword evidence="2" id="KW-0964">Secreted</keyword>
<evidence type="ECO:0000313" key="6">
    <source>
        <dbReference type="Proteomes" id="UP000616769"/>
    </source>
</evidence>
<proteinExistence type="predicted"/>
<dbReference type="Proteomes" id="UP000616769">
    <property type="component" value="Unassembled WGS sequence"/>
</dbReference>
<name>A0A132A8S2_SARSC</name>
<keyword evidence="3" id="KW-0560">Oxidoreductase</keyword>
<evidence type="ECO:0000256" key="2">
    <source>
        <dbReference type="ARBA" id="ARBA00022525"/>
    </source>
</evidence>
<protein>
    <submittedName>
        <fullName evidence="5">Uncharacterized protein</fullName>
    </submittedName>
</protein>
<dbReference type="OrthoDB" id="823504at2759"/>
<evidence type="ECO:0000313" key="5">
    <source>
        <dbReference type="EMBL" id="KPM07348.1"/>
    </source>
</evidence>
<dbReference type="InterPro" id="IPR019791">
    <property type="entry name" value="Haem_peroxidase_animal"/>
</dbReference>
<dbReference type="GO" id="GO:0004601">
    <property type="term" value="F:peroxidase activity"/>
    <property type="evidence" value="ECO:0007669"/>
    <property type="project" value="UniProtKB-KW"/>
</dbReference>
<dbReference type="EMBL" id="JXLN01011506">
    <property type="protein sequence ID" value="KPM07348.1"/>
    <property type="molecule type" value="Genomic_DNA"/>
</dbReference>
<gene>
    <name evidence="5" type="ORF">QR98_0058390</name>
</gene>
<keyword evidence="3" id="KW-0575">Peroxidase</keyword>
<dbReference type="PANTHER" id="PTHR11475">
    <property type="entry name" value="OXIDASE/PEROXIDASE"/>
    <property type="match status" value="1"/>
</dbReference>